<keyword evidence="1" id="KW-0472">Membrane</keyword>
<protein>
    <submittedName>
        <fullName evidence="2">Uncharacterized protein</fullName>
    </submittedName>
</protein>
<accession>A0A6C0HL24</accession>
<feature type="transmembrane region" description="Helical" evidence="1">
    <location>
        <begin position="12"/>
        <end position="37"/>
    </location>
</feature>
<evidence type="ECO:0000256" key="1">
    <source>
        <dbReference type="SAM" id="Phobius"/>
    </source>
</evidence>
<organism evidence="2">
    <name type="scientific">viral metagenome</name>
    <dbReference type="NCBI Taxonomy" id="1070528"/>
    <lineage>
        <taxon>unclassified sequences</taxon>
        <taxon>metagenomes</taxon>
        <taxon>organismal metagenomes</taxon>
    </lineage>
</organism>
<dbReference type="EMBL" id="MN739981">
    <property type="protein sequence ID" value="QHT81378.1"/>
    <property type="molecule type" value="Genomic_DNA"/>
</dbReference>
<name>A0A6C0HL24_9ZZZZ</name>
<sequence length="108" mass="12233">MQSKMQLCVFSITGSIVIVAILIAILIAIIATIIATIMQISMPLSMHEKFELTSHPCISTQLKLLNRVTELLLNYPNNVGLLQYHWALWHNNLTTSQLLEIKKNLPHK</sequence>
<proteinExistence type="predicted"/>
<reference evidence="2" key="1">
    <citation type="journal article" date="2020" name="Nature">
        <title>Giant virus diversity and host interactions through global metagenomics.</title>
        <authorList>
            <person name="Schulz F."/>
            <person name="Roux S."/>
            <person name="Paez-Espino D."/>
            <person name="Jungbluth S."/>
            <person name="Walsh D.A."/>
            <person name="Denef V.J."/>
            <person name="McMahon K.D."/>
            <person name="Konstantinidis K.T."/>
            <person name="Eloe-Fadrosh E.A."/>
            <person name="Kyrpides N.C."/>
            <person name="Woyke T."/>
        </authorList>
    </citation>
    <scope>NUCLEOTIDE SEQUENCE</scope>
    <source>
        <strain evidence="2">GVMAG-M-3300023184-13</strain>
    </source>
</reference>
<keyword evidence="1" id="KW-1133">Transmembrane helix</keyword>
<evidence type="ECO:0000313" key="2">
    <source>
        <dbReference type="EMBL" id="QHT81378.1"/>
    </source>
</evidence>
<keyword evidence="1" id="KW-0812">Transmembrane</keyword>
<dbReference type="AlphaFoldDB" id="A0A6C0HL24"/>